<dbReference type="Pfam" id="PF13193">
    <property type="entry name" value="AMP-binding_C"/>
    <property type="match status" value="1"/>
</dbReference>
<dbReference type="Gene3D" id="3.40.50.12780">
    <property type="entry name" value="N-terminal domain of ligase-like"/>
    <property type="match status" value="1"/>
</dbReference>
<dbReference type="Gene3D" id="3.30.300.30">
    <property type="match status" value="1"/>
</dbReference>
<dbReference type="Pfam" id="PF00501">
    <property type="entry name" value="AMP-binding"/>
    <property type="match status" value="1"/>
</dbReference>
<sequence length="513" mass="56249">MSHKISLIDAFNTTSSTYANSVAVIDNDTSCTFIALKTASDKFAHGLLKRGIKKGDTVALYCINSIEFAIAYMGIVKAGAVVVPINLLQKAAEIIYVMTNAQVKGVIYHEAFQANMDDIAAEISAPLFNICIRANREESADWKQLCDNDGSLPNIKIDPVNDLAAILYTSGTTGKPKGAMLTHHNLVSNTSSVFQAMKWQAGKEVIVLVLPMFHAFAATVGMLTPLTHGCAFVPVAKFEPDNLLTIIEKTNSTVFLGVPSMYNVLLNTRNDKCARFRSIKLCVSGGASMPVDILNRFEQKFGVPIYEGDGPTECSPVTCVNPVGGIRKIGTVGLPVPNVEMKILNEQGVELPVGEIGEIAVRGDNVMKGYWQLPEATKESFYEDWFLTGDLGNVDEEGYFSILDRKKDMVIVNGMNVYPRIIEEVLYRYDGILEAAVIGQTDELHGEIPVAYVVLKESVEASSADIRRWCRQHLGSYEVPRKVVFMDTLPKNGAGKIVKRVLNKRGEIERGVQ</sequence>
<accession>A0AB33Z2P0</accession>
<dbReference type="InterPro" id="IPR000873">
    <property type="entry name" value="AMP-dep_synth/lig_dom"/>
</dbReference>
<dbReference type="InterPro" id="IPR050237">
    <property type="entry name" value="ATP-dep_AMP-bd_enzyme"/>
</dbReference>
<dbReference type="RefSeq" id="WP_016389965.1">
    <property type="nucleotide sequence ID" value="NZ_KE646806.1"/>
</dbReference>
<reference evidence="3 4" key="1">
    <citation type="journal article" date="2013" name="Genome Announc.">
        <title>Genome Sequence of the Pyrene- and Fluoranthene-Degrading Bacterium Cycloclasticus sp. Strain PY97M.</title>
        <authorList>
            <person name="Cui Z."/>
            <person name="Xu G."/>
            <person name="Li Q."/>
            <person name="Gao W."/>
            <person name="Zheng L."/>
        </authorList>
    </citation>
    <scope>NUCLEOTIDE SEQUENCE [LARGE SCALE GENOMIC DNA]</scope>
    <source>
        <strain evidence="3 4">PY97M</strain>
    </source>
</reference>
<feature type="domain" description="AMP-dependent synthetase/ligase" evidence="1">
    <location>
        <begin position="15"/>
        <end position="371"/>
    </location>
</feature>
<organism evidence="3 4">
    <name type="scientific">Cycloclasticus pugetii</name>
    <dbReference type="NCBI Taxonomy" id="34068"/>
    <lineage>
        <taxon>Bacteria</taxon>
        <taxon>Pseudomonadati</taxon>
        <taxon>Pseudomonadota</taxon>
        <taxon>Gammaproteobacteria</taxon>
        <taxon>Thiotrichales</taxon>
        <taxon>Piscirickettsiaceae</taxon>
        <taxon>Cycloclasticus</taxon>
    </lineage>
</organism>
<evidence type="ECO:0000259" key="2">
    <source>
        <dbReference type="Pfam" id="PF13193"/>
    </source>
</evidence>
<dbReference type="Proteomes" id="UP000015462">
    <property type="component" value="Unassembled WGS sequence"/>
</dbReference>
<dbReference type="InterPro" id="IPR020845">
    <property type="entry name" value="AMP-binding_CS"/>
</dbReference>
<dbReference type="SUPFAM" id="SSF56801">
    <property type="entry name" value="Acetyl-CoA synthetase-like"/>
    <property type="match status" value="1"/>
</dbReference>
<dbReference type="PANTHER" id="PTHR43767:SF1">
    <property type="entry name" value="NONRIBOSOMAL PEPTIDE SYNTHASE PES1 (EUROFUNG)-RELATED"/>
    <property type="match status" value="1"/>
</dbReference>
<feature type="domain" description="AMP-binding enzyme C-terminal" evidence="2">
    <location>
        <begin position="422"/>
        <end position="496"/>
    </location>
</feature>
<dbReference type="AlphaFoldDB" id="A0AB33Z2P0"/>
<dbReference type="InterPro" id="IPR025110">
    <property type="entry name" value="AMP-bd_C"/>
</dbReference>
<dbReference type="PROSITE" id="PS00455">
    <property type="entry name" value="AMP_BINDING"/>
    <property type="match status" value="1"/>
</dbReference>
<keyword evidence="4" id="KW-1185">Reference proteome</keyword>
<gene>
    <name evidence="3" type="ORF">L196_03366</name>
</gene>
<comment type="caution">
    <text evidence="3">The sequence shown here is derived from an EMBL/GenBank/DDBJ whole genome shotgun (WGS) entry which is preliminary data.</text>
</comment>
<evidence type="ECO:0000313" key="3">
    <source>
        <dbReference type="EMBL" id="EPD13540.1"/>
    </source>
</evidence>
<dbReference type="GO" id="GO:0016878">
    <property type="term" value="F:acid-thiol ligase activity"/>
    <property type="evidence" value="ECO:0007669"/>
    <property type="project" value="UniProtKB-ARBA"/>
</dbReference>
<proteinExistence type="predicted"/>
<dbReference type="InterPro" id="IPR042099">
    <property type="entry name" value="ANL_N_sf"/>
</dbReference>
<dbReference type="CDD" id="cd05936">
    <property type="entry name" value="FC-FACS_FadD_like"/>
    <property type="match status" value="1"/>
</dbReference>
<evidence type="ECO:0000313" key="4">
    <source>
        <dbReference type="Proteomes" id="UP000015462"/>
    </source>
</evidence>
<name>A0AB33Z2P0_9GAMM</name>
<dbReference type="EMBL" id="ASHL01000002">
    <property type="protein sequence ID" value="EPD13540.1"/>
    <property type="molecule type" value="Genomic_DNA"/>
</dbReference>
<dbReference type="InterPro" id="IPR045851">
    <property type="entry name" value="AMP-bd_C_sf"/>
</dbReference>
<dbReference type="PANTHER" id="PTHR43767">
    <property type="entry name" value="LONG-CHAIN-FATTY-ACID--COA LIGASE"/>
    <property type="match status" value="1"/>
</dbReference>
<dbReference type="NCBIfam" id="NF004837">
    <property type="entry name" value="PRK06187.1"/>
    <property type="match status" value="1"/>
</dbReference>
<protein>
    <submittedName>
        <fullName evidence="3">AMP-dependent synthetase and ligase</fullName>
    </submittedName>
</protein>
<evidence type="ECO:0000259" key="1">
    <source>
        <dbReference type="Pfam" id="PF00501"/>
    </source>
</evidence>
<keyword evidence="3" id="KW-0436">Ligase</keyword>